<dbReference type="InterPro" id="IPR020578">
    <property type="entry name" value="Aminotrans_V_PyrdxlP_BS"/>
</dbReference>
<evidence type="ECO:0000256" key="4">
    <source>
        <dbReference type="ARBA" id="ARBA00022576"/>
    </source>
</evidence>
<organism evidence="15 16">
    <name type="scientific">Rugosibacter aromaticivorans</name>
    <dbReference type="NCBI Taxonomy" id="1565605"/>
    <lineage>
        <taxon>Bacteria</taxon>
        <taxon>Pseudomonadati</taxon>
        <taxon>Pseudomonadota</taxon>
        <taxon>Betaproteobacteria</taxon>
        <taxon>Nitrosomonadales</taxon>
        <taxon>Sterolibacteriaceae</taxon>
        <taxon>Rugosibacter</taxon>
    </lineage>
</organism>
<dbReference type="FunFam" id="3.90.1150.10:FF:000006">
    <property type="entry name" value="Phosphoserine aminotransferase"/>
    <property type="match status" value="1"/>
</dbReference>
<dbReference type="InterPro" id="IPR015422">
    <property type="entry name" value="PyrdxlP-dep_Trfase_small"/>
</dbReference>
<dbReference type="STRING" id="1565605.PG1C_08705"/>
<dbReference type="InterPro" id="IPR015424">
    <property type="entry name" value="PyrdxlP-dep_Trfase"/>
</dbReference>
<evidence type="ECO:0000256" key="9">
    <source>
        <dbReference type="ARBA" id="ARBA00023299"/>
    </source>
</evidence>
<evidence type="ECO:0000256" key="10">
    <source>
        <dbReference type="ARBA" id="ARBA00047630"/>
    </source>
</evidence>
<evidence type="ECO:0000256" key="13">
    <source>
        <dbReference type="RuleBase" id="RU004505"/>
    </source>
</evidence>
<evidence type="ECO:0000313" key="15">
    <source>
        <dbReference type="EMBL" id="AJP48508.1"/>
    </source>
</evidence>
<dbReference type="InterPro" id="IPR015421">
    <property type="entry name" value="PyrdxlP-dep_Trfase_major"/>
</dbReference>
<dbReference type="SUPFAM" id="SSF53383">
    <property type="entry name" value="PLP-dependent transferases"/>
    <property type="match status" value="1"/>
</dbReference>
<dbReference type="PANTHER" id="PTHR43247">
    <property type="entry name" value="PHOSPHOSERINE AMINOTRANSFERASE"/>
    <property type="match status" value="1"/>
</dbReference>
<dbReference type="GO" id="GO:0005737">
    <property type="term" value="C:cytoplasm"/>
    <property type="evidence" value="ECO:0007669"/>
    <property type="project" value="UniProtKB-SubCell"/>
</dbReference>
<dbReference type="CDD" id="cd00611">
    <property type="entry name" value="PSAT_like"/>
    <property type="match status" value="1"/>
</dbReference>
<evidence type="ECO:0000256" key="3">
    <source>
        <dbReference type="ARBA" id="ARBA00006904"/>
    </source>
</evidence>
<keyword evidence="12" id="KW-0963">Cytoplasm</keyword>
<accession>A0A0C5J9R9</accession>
<keyword evidence="8 12" id="KW-0664">Pyridoxine biosynthesis</keyword>
<sequence>MARLFNFSAGPAALPEAVLRQAAEEMLDWHGSGQSVMEMSHRGKEYMGIHAQAEADLRELLAIPANYKVLFLQGGATLQFEMIPINLLRGKASADYVNTGEWAKKAIKEAKRLGRVNVVASSEDANFSYAPALADWKLDPNAAYVHYTANETIGGVEFHWVPDLSGLPGNVPLVCDMSSNILSQPVDISKYGLIYAGAQKNIGPAGLTLVIVREDLIGQAVPQPQTMLDYKTHADNDSMYNTPPTYAIYIAGLVFQWLKRQGGLTAMQKINAEKAGILYDYLDRSSFYSNPVRIEDRSLMNVPFTLKDAALDDAFIKGAQAQGMVQLKGHRSVGGMRASIYNAMPIEGVKKLVAYMEEFAITHG</sequence>
<comment type="similarity">
    <text evidence="3 12">Belongs to the class-V pyridoxal-phosphate-dependent aminotransferase family. SerC subfamily.</text>
</comment>
<comment type="catalytic activity">
    <reaction evidence="10 12">
        <text>4-(phosphooxy)-L-threonine + 2-oxoglutarate = (R)-3-hydroxy-2-oxo-4-phosphooxybutanoate + L-glutamate</text>
        <dbReference type="Rhea" id="RHEA:16573"/>
        <dbReference type="ChEBI" id="CHEBI:16810"/>
        <dbReference type="ChEBI" id="CHEBI:29985"/>
        <dbReference type="ChEBI" id="CHEBI:58452"/>
        <dbReference type="ChEBI" id="CHEBI:58538"/>
        <dbReference type="EC" id="2.6.1.52"/>
    </reaction>
</comment>
<evidence type="ECO:0000256" key="8">
    <source>
        <dbReference type="ARBA" id="ARBA00023096"/>
    </source>
</evidence>
<feature type="binding site" evidence="12">
    <location>
        <position position="199"/>
    </location>
    <ligand>
        <name>pyridoxal 5'-phosphate</name>
        <dbReference type="ChEBI" id="CHEBI:597326"/>
    </ligand>
</feature>
<feature type="binding site" evidence="12">
    <location>
        <position position="152"/>
    </location>
    <ligand>
        <name>pyridoxal 5'-phosphate</name>
        <dbReference type="ChEBI" id="CHEBI:597326"/>
    </ligand>
</feature>
<dbReference type="PANTHER" id="PTHR43247:SF1">
    <property type="entry name" value="PHOSPHOSERINE AMINOTRANSFERASE"/>
    <property type="match status" value="1"/>
</dbReference>
<dbReference type="NCBIfam" id="TIGR01364">
    <property type="entry name" value="serC_1"/>
    <property type="match status" value="1"/>
</dbReference>
<evidence type="ECO:0000256" key="11">
    <source>
        <dbReference type="ARBA" id="ARBA00049007"/>
    </source>
</evidence>
<comment type="cofactor">
    <cofactor evidence="12">
        <name>pyridoxal 5'-phosphate</name>
        <dbReference type="ChEBI" id="CHEBI:597326"/>
    </cofactor>
    <text evidence="12">Binds 1 pyridoxal phosphate per subunit.</text>
</comment>
<reference evidence="15 16" key="1">
    <citation type="journal article" date="2015" name="Genome Announc.">
        <title>Complete Genome Sequence of a Novel Bacterium within the Family Rhodocyclaceae That Degrades Polycyclic Aromatic Hydrocarbons.</title>
        <authorList>
            <person name="Singleton D.R."/>
            <person name="Dickey A.N."/>
            <person name="Scholl E.H."/>
            <person name="Wright F.A."/>
            <person name="Aitken M.D."/>
        </authorList>
    </citation>
    <scope>NUCLEOTIDE SEQUENCE [LARGE SCALE GENOMIC DNA]</scope>
    <source>
        <strain evidence="16">PG1-Ca6</strain>
    </source>
</reference>
<dbReference type="Gene3D" id="3.90.1150.10">
    <property type="entry name" value="Aspartate Aminotransferase, domain 1"/>
    <property type="match status" value="1"/>
</dbReference>
<keyword evidence="7 12" id="KW-0663">Pyridoxal phosphate</keyword>
<dbReference type="UniPathway" id="UPA00244">
    <property type="reaction ID" value="UER00311"/>
</dbReference>
<feature type="modified residue" description="N6-(pyridoxal phosphate)lysine" evidence="12">
    <location>
        <position position="200"/>
    </location>
</feature>
<keyword evidence="6 12" id="KW-0808">Transferase</keyword>
<feature type="binding site" evidence="12">
    <location>
        <begin position="76"/>
        <end position="77"/>
    </location>
    <ligand>
        <name>pyridoxal 5'-phosphate</name>
        <dbReference type="ChEBI" id="CHEBI:597326"/>
    </ligand>
</feature>
<evidence type="ECO:0000256" key="5">
    <source>
        <dbReference type="ARBA" id="ARBA00022605"/>
    </source>
</evidence>
<keyword evidence="5 12" id="KW-0028">Amino-acid biosynthesis</keyword>
<evidence type="ECO:0000256" key="7">
    <source>
        <dbReference type="ARBA" id="ARBA00022898"/>
    </source>
</evidence>
<feature type="binding site" evidence="12">
    <location>
        <position position="42"/>
    </location>
    <ligand>
        <name>L-glutamate</name>
        <dbReference type="ChEBI" id="CHEBI:29985"/>
    </ligand>
</feature>
<dbReference type="Gene3D" id="3.40.640.10">
    <property type="entry name" value="Type I PLP-dependent aspartate aminotransferase-like (Major domain)"/>
    <property type="match status" value="1"/>
</dbReference>
<dbReference type="UniPathway" id="UPA00135">
    <property type="reaction ID" value="UER00197"/>
</dbReference>
<dbReference type="GO" id="GO:0030170">
    <property type="term" value="F:pyridoxal phosphate binding"/>
    <property type="evidence" value="ECO:0007669"/>
    <property type="project" value="UniProtKB-UniRule"/>
</dbReference>
<dbReference type="EC" id="2.6.1.52" evidence="12"/>
<dbReference type="PROSITE" id="PS00595">
    <property type="entry name" value="AA_TRANSFER_CLASS_5"/>
    <property type="match status" value="1"/>
</dbReference>
<comment type="subunit">
    <text evidence="12">Homodimer.</text>
</comment>
<dbReference type="FunFam" id="3.40.640.10:FF:000010">
    <property type="entry name" value="Phosphoserine aminotransferase"/>
    <property type="match status" value="1"/>
</dbReference>
<feature type="binding site" evidence="12">
    <location>
        <position position="102"/>
    </location>
    <ligand>
        <name>pyridoxal 5'-phosphate</name>
        <dbReference type="ChEBI" id="CHEBI:597326"/>
    </ligand>
</feature>
<comment type="function">
    <text evidence="12">Catalyzes the reversible conversion of 3-phosphohydroxypyruvate to phosphoserine and of 3-hydroxy-2-oxo-4-phosphonooxybutanoate to phosphohydroxythreonine.</text>
</comment>
<dbReference type="RefSeq" id="WP_202634452.1">
    <property type="nucleotide sequence ID" value="NZ_CP010554.1"/>
</dbReference>
<comment type="catalytic activity">
    <reaction evidence="11 12 13">
        <text>O-phospho-L-serine + 2-oxoglutarate = 3-phosphooxypyruvate + L-glutamate</text>
        <dbReference type="Rhea" id="RHEA:14329"/>
        <dbReference type="ChEBI" id="CHEBI:16810"/>
        <dbReference type="ChEBI" id="CHEBI:18110"/>
        <dbReference type="ChEBI" id="CHEBI:29985"/>
        <dbReference type="ChEBI" id="CHEBI:57524"/>
        <dbReference type="EC" id="2.6.1.52"/>
    </reaction>
</comment>
<comment type="subcellular location">
    <subcellularLocation>
        <location evidence="12">Cytoplasm</location>
    </subcellularLocation>
</comment>
<dbReference type="HAMAP" id="MF_00160">
    <property type="entry name" value="SerC_aminotrans_5"/>
    <property type="match status" value="1"/>
</dbReference>
<dbReference type="PIRSF" id="PIRSF000525">
    <property type="entry name" value="SerC"/>
    <property type="match status" value="1"/>
</dbReference>
<dbReference type="InterPro" id="IPR000192">
    <property type="entry name" value="Aminotrans_V_dom"/>
</dbReference>
<protein>
    <recommendedName>
        <fullName evidence="12">Phosphoserine aminotransferase</fullName>
        <ecNumber evidence="12">2.6.1.52</ecNumber>
    </recommendedName>
    <alternativeName>
        <fullName evidence="12">Phosphohydroxythreonine aminotransferase</fullName>
        <shortName evidence="12">PSAT</shortName>
    </alternativeName>
</protein>
<evidence type="ECO:0000256" key="6">
    <source>
        <dbReference type="ARBA" id="ARBA00022679"/>
    </source>
</evidence>
<gene>
    <name evidence="12" type="primary">serC</name>
    <name evidence="15" type="ORF">PG1C_08705</name>
</gene>
<keyword evidence="9 12" id="KW-0718">Serine biosynthesis</keyword>
<dbReference type="InterPro" id="IPR022278">
    <property type="entry name" value="Pser_aminoTfrase"/>
</dbReference>
<dbReference type="EMBL" id="CP010554">
    <property type="protein sequence ID" value="AJP48508.1"/>
    <property type="molecule type" value="Genomic_DNA"/>
</dbReference>
<feature type="domain" description="Aminotransferase class V" evidence="14">
    <location>
        <begin position="5"/>
        <end position="352"/>
    </location>
</feature>
<feature type="binding site" evidence="12">
    <location>
        <position position="176"/>
    </location>
    <ligand>
        <name>pyridoxal 5'-phosphate</name>
        <dbReference type="ChEBI" id="CHEBI:597326"/>
    </ligand>
</feature>
<comment type="caution">
    <text evidence="12">Lacks conserved residue(s) required for the propagation of feature annotation.</text>
</comment>
<dbReference type="NCBIfam" id="NF003764">
    <property type="entry name" value="PRK05355.1"/>
    <property type="match status" value="1"/>
</dbReference>
<proteinExistence type="inferred from homology"/>
<keyword evidence="4 12" id="KW-0032">Aminotransferase</keyword>
<dbReference type="GO" id="GO:0004648">
    <property type="term" value="F:O-phospho-L-serine:2-oxoglutarate aminotransferase activity"/>
    <property type="evidence" value="ECO:0007669"/>
    <property type="project" value="UniProtKB-UniRule"/>
</dbReference>
<evidence type="ECO:0000313" key="16">
    <source>
        <dbReference type="Proteomes" id="UP000061603"/>
    </source>
</evidence>
<evidence type="ECO:0000259" key="14">
    <source>
        <dbReference type="Pfam" id="PF00266"/>
    </source>
</evidence>
<dbReference type="AlphaFoldDB" id="A0A0C5J9R9"/>
<dbReference type="GO" id="GO:0008615">
    <property type="term" value="P:pyridoxine biosynthetic process"/>
    <property type="evidence" value="ECO:0007669"/>
    <property type="project" value="UniProtKB-UniRule"/>
</dbReference>
<dbReference type="Proteomes" id="UP000061603">
    <property type="component" value="Chromosome"/>
</dbReference>
<name>A0A0C5J9R9_9PROT</name>
<dbReference type="KEGG" id="rbu:PG1C_08705"/>
<dbReference type="GO" id="GO:0006564">
    <property type="term" value="P:L-serine biosynthetic process"/>
    <property type="evidence" value="ECO:0007669"/>
    <property type="project" value="UniProtKB-UniRule"/>
</dbReference>
<keyword evidence="16" id="KW-1185">Reference proteome</keyword>
<dbReference type="Pfam" id="PF00266">
    <property type="entry name" value="Aminotran_5"/>
    <property type="match status" value="1"/>
</dbReference>
<evidence type="ECO:0000256" key="2">
    <source>
        <dbReference type="ARBA" id="ARBA00005099"/>
    </source>
</evidence>
<feature type="binding site" evidence="12">
    <location>
        <begin position="241"/>
        <end position="242"/>
    </location>
    <ligand>
        <name>pyridoxal 5'-phosphate</name>
        <dbReference type="ChEBI" id="CHEBI:597326"/>
    </ligand>
</feature>
<evidence type="ECO:0000256" key="1">
    <source>
        <dbReference type="ARBA" id="ARBA00004915"/>
    </source>
</evidence>
<dbReference type="HOGENOM" id="CLU_034866_0_2_4"/>
<evidence type="ECO:0000256" key="12">
    <source>
        <dbReference type="HAMAP-Rule" id="MF_00160"/>
    </source>
</evidence>
<comment type="pathway">
    <text evidence="2 12 13">Amino-acid biosynthesis; L-serine biosynthesis; L-serine from 3-phospho-D-glycerate: step 2/3.</text>
</comment>
<comment type="pathway">
    <text evidence="1 12">Cofactor biosynthesis; pyridoxine 5'-phosphate biosynthesis; pyridoxine 5'-phosphate from D-erythrose 4-phosphate: step 3/5.</text>
</comment>
<dbReference type="PATRIC" id="fig|1565605.3.peg.1841"/>